<accession>A0ABW6BA34</accession>
<evidence type="ECO:0000256" key="2">
    <source>
        <dbReference type="ARBA" id="ARBA00023315"/>
    </source>
</evidence>
<dbReference type="SUPFAM" id="SSF55729">
    <property type="entry name" value="Acyl-CoA N-acyltransferases (Nat)"/>
    <property type="match status" value="1"/>
</dbReference>
<dbReference type="CDD" id="cd04301">
    <property type="entry name" value="NAT_SF"/>
    <property type="match status" value="1"/>
</dbReference>
<keyword evidence="5" id="KW-1185">Reference proteome</keyword>
<dbReference type="InterPro" id="IPR000182">
    <property type="entry name" value="GNAT_dom"/>
</dbReference>
<organism evidence="4 5">
    <name type="scientific">Sphingobacterium bambusae</name>
    <dbReference type="NCBI Taxonomy" id="662858"/>
    <lineage>
        <taxon>Bacteria</taxon>
        <taxon>Pseudomonadati</taxon>
        <taxon>Bacteroidota</taxon>
        <taxon>Sphingobacteriia</taxon>
        <taxon>Sphingobacteriales</taxon>
        <taxon>Sphingobacteriaceae</taxon>
        <taxon>Sphingobacterium</taxon>
    </lineage>
</organism>
<evidence type="ECO:0000259" key="3">
    <source>
        <dbReference type="PROSITE" id="PS51186"/>
    </source>
</evidence>
<keyword evidence="1 4" id="KW-0808">Transferase</keyword>
<keyword evidence="2 4" id="KW-0012">Acyltransferase</keyword>
<dbReference type="InterPro" id="IPR016181">
    <property type="entry name" value="Acyl_CoA_acyltransferase"/>
</dbReference>
<dbReference type="GO" id="GO:0016746">
    <property type="term" value="F:acyltransferase activity"/>
    <property type="evidence" value="ECO:0007669"/>
    <property type="project" value="UniProtKB-KW"/>
</dbReference>
<dbReference type="InterPro" id="IPR051016">
    <property type="entry name" value="Diverse_Substrate_AcTransf"/>
</dbReference>
<sequence>MTTIRAAQAADCPAMLELIRELAIYERQPDAVTVSMEEFVNSGFGEQPVWGAFVAERDGRIIGLALYYIRYSTWKGRRLYLEDLIVTEEARGMGIGKLLLDSTVAYAKEKGYSGMMWQVLDWNAPAIEFYKKYNADFDSEWVNVSLNFQN</sequence>
<dbReference type="Pfam" id="PF00583">
    <property type="entry name" value="Acetyltransf_1"/>
    <property type="match status" value="1"/>
</dbReference>
<comment type="caution">
    <text evidence="4">The sequence shown here is derived from an EMBL/GenBank/DDBJ whole genome shotgun (WGS) entry which is preliminary data.</text>
</comment>
<dbReference type="PANTHER" id="PTHR10545:SF29">
    <property type="entry name" value="GH14572P-RELATED"/>
    <property type="match status" value="1"/>
</dbReference>
<gene>
    <name evidence="4" type="ORF">ACFS7Y_01975</name>
</gene>
<dbReference type="PROSITE" id="PS51186">
    <property type="entry name" value="GNAT"/>
    <property type="match status" value="1"/>
</dbReference>
<evidence type="ECO:0000313" key="5">
    <source>
        <dbReference type="Proteomes" id="UP001597525"/>
    </source>
</evidence>
<evidence type="ECO:0000313" key="4">
    <source>
        <dbReference type="EMBL" id="MFD2966132.1"/>
    </source>
</evidence>
<dbReference type="PANTHER" id="PTHR10545">
    <property type="entry name" value="DIAMINE N-ACETYLTRANSFERASE"/>
    <property type="match status" value="1"/>
</dbReference>
<dbReference type="EMBL" id="JBHUPB010000003">
    <property type="protein sequence ID" value="MFD2966132.1"/>
    <property type="molecule type" value="Genomic_DNA"/>
</dbReference>
<dbReference type="Gene3D" id="3.40.630.30">
    <property type="match status" value="1"/>
</dbReference>
<proteinExistence type="predicted"/>
<name>A0ABW6BA34_9SPHI</name>
<dbReference type="EC" id="2.3.-.-" evidence="4"/>
<dbReference type="RefSeq" id="WP_320183924.1">
    <property type="nucleotide sequence ID" value="NZ_CP138332.1"/>
</dbReference>
<reference evidence="5" key="1">
    <citation type="journal article" date="2019" name="Int. J. Syst. Evol. Microbiol.">
        <title>The Global Catalogue of Microorganisms (GCM) 10K type strain sequencing project: providing services to taxonomists for standard genome sequencing and annotation.</title>
        <authorList>
            <consortium name="The Broad Institute Genomics Platform"/>
            <consortium name="The Broad Institute Genome Sequencing Center for Infectious Disease"/>
            <person name="Wu L."/>
            <person name="Ma J."/>
        </authorList>
    </citation>
    <scope>NUCLEOTIDE SEQUENCE [LARGE SCALE GENOMIC DNA]</scope>
    <source>
        <strain evidence="5">KCTC 22814</strain>
    </source>
</reference>
<protein>
    <submittedName>
        <fullName evidence="4">GNAT family N-acetyltransferase</fullName>
        <ecNumber evidence="4">2.3.-.-</ecNumber>
    </submittedName>
</protein>
<feature type="domain" description="N-acetyltransferase" evidence="3">
    <location>
        <begin position="2"/>
        <end position="150"/>
    </location>
</feature>
<evidence type="ECO:0000256" key="1">
    <source>
        <dbReference type="ARBA" id="ARBA00022679"/>
    </source>
</evidence>
<dbReference type="Proteomes" id="UP001597525">
    <property type="component" value="Unassembled WGS sequence"/>
</dbReference>